<evidence type="ECO:0000313" key="2">
    <source>
        <dbReference type="EMBL" id="OGE33220.1"/>
    </source>
</evidence>
<comment type="caution">
    <text evidence="2">The sequence shown here is derived from an EMBL/GenBank/DDBJ whole genome shotgun (WGS) entry which is preliminary data.</text>
</comment>
<evidence type="ECO:0000313" key="3">
    <source>
        <dbReference type="Proteomes" id="UP000176902"/>
    </source>
</evidence>
<protein>
    <submittedName>
        <fullName evidence="2">Uncharacterized protein</fullName>
    </submittedName>
</protein>
<gene>
    <name evidence="2" type="ORF">A3C59_01235</name>
</gene>
<dbReference type="Proteomes" id="UP000176902">
    <property type="component" value="Unassembled WGS sequence"/>
</dbReference>
<accession>A0A1F5JXD2</accession>
<proteinExistence type="predicted"/>
<name>A0A1F5JXD2_9BACT</name>
<reference evidence="2 3" key="1">
    <citation type="journal article" date="2016" name="Nat. Commun.">
        <title>Thousands of microbial genomes shed light on interconnected biogeochemical processes in an aquifer system.</title>
        <authorList>
            <person name="Anantharaman K."/>
            <person name="Brown C.T."/>
            <person name="Hug L.A."/>
            <person name="Sharon I."/>
            <person name="Castelle C.J."/>
            <person name="Probst A.J."/>
            <person name="Thomas B.C."/>
            <person name="Singh A."/>
            <person name="Wilkins M.J."/>
            <person name="Karaoz U."/>
            <person name="Brodie E.L."/>
            <person name="Williams K.H."/>
            <person name="Hubbard S.S."/>
            <person name="Banfield J.F."/>
        </authorList>
    </citation>
    <scope>NUCLEOTIDE SEQUENCE [LARGE SCALE GENOMIC DNA]</scope>
</reference>
<dbReference type="AlphaFoldDB" id="A0A1F5JXD2"/>
<dbReference type="EMBL" id="MFCV01000012">
    <property type="protein sequence ID" value="OGE33220.1"/>
    <property type="molecule type" value="Genomic_DNA"/>
</dbReference>
<evidence type="ECO:0000256" key="1">
    <source>
        <dbReference type="SAM" id="MobiDB-lite"/>
    </source>
</evidence>
<organism evidence="2 3">
    <name type="scientific">Candidatus Daviesbacteria bacterium RIFCSPHIGHO2_02_FULL_36_13</name>
    <dbReference type="NCBI Taxonomy" id="1797768"/>
    <lineage>
        <taxon>Bacteria</taxon>
        <taxon>Candidatus Daviesiibacteriota</taxon>
    </lineage>
</organism>
<feature type="compositionally biased region" description="Basic and acidic residues" evidence="1">
    <location>
        <begin position="33"/>
        <end position="47"/>
    </location>
</feature>
<sequence>MNPHHRTGFPLKFLDPFYRKLFLDRSMGEEKALEKTKDNTYPDRSPPEETEGEISIHKFEDLVEKTSQPLFKIKTAIPLDPFPNEIIIDINKVNIIFRYFFRSQHIHSIYIKDISDIIVETSLFFSTLSLVDVGFTENSIDINYLKTDEALKARRIIQGLIIAHKNGIDFSKTEIPNLRDSLEELGKAQ</sequence>
<feature type="region of interest" description="Disordered" evidence="1">
    <location>
        <begin position="33"/>
        <end position="52"/>
    </location>
</feature>